<dbReference type="EMBL" id="JAGIZQ010000003">
    <property type="protein sequence ID" value="KAH6635766.1"/>
    <property type="molecule type" value="Genomic_DNA"/>
</dbReference>
<evidence type="ECO:0000313" key="2">
    <source>
        <dbReference type="Proteomes" id="UP000724584"/>
    </source>
</evidence>
<comment type="caution">
    <text evidence="1">The sequence shown here is derived from an EMBL/GenBank/DDBJ whole genome shotgun (WGS) entry which is preliminary data.</text>
</comment>
<sequence length="221" mass="24338">MAQEQQSAESSRGRQEGNLDGDDDTLIEKWMPTVEAIRAATRAAFPSSPRGPGFNPYWHAVFTRLIASVAADPSIPDHLTQPPIPRFIVNVFDHPDRQCCPCSLPDVRPSIVLERPDGVRKTDLVRGVRDFLYGAAAGAGTVRVYRADEWDEHEGDVMAEPLLYSWNWMSSGWDDDGGRVSYYGVGGDAPQVYAYACPVGEYEGEQGPEDTKTDEGSKDAE</sequence>
<organism evidence="1 2">
    <name type="scientific">Chaetomium tenue</name>
    <dbReference type="NCBI Taxonomy" id="1854479"/>
    <lineage>
        <taxon>Eukaryota</taxon>
        <taxon>Fungi</taxon>
        <taxon>Dikarya</taxon>
        <taxon>Ascomycota</taxon>
        <taxon>Pezizomycotina</taxon>
        <taxon>Sordariomycetes</taxon>
        <taxon>Sordariomycetidae</taxon>
        <taxon>Sordariales</taxon>
        <taxon>Chaetomiaceae</taxon>
        <taxon>Chaetomium</taxon>
    </lineage>
</organism>
<accession>A0ACB7PFE4</accession>
<protein>
    <submittedName>
        <fullName evidence="1">Uncharacterized protein</fullName>
    </submittedName>
</protein>
<gene>
    <name evidence="1" type="ORF">F5144DRAFT_155454</name>
</gene>
<keyword evidence="2" id="KW-1185">Reference proteome</keyword>
<evidence type="ECO:0000313" key="1">
    <source>
        <dbReference type="EMBL" id="KAH6635766.1"/>
    </source>
</evidence>
<name>A0ACB7PFE4_9PEZI</name>
<dbReference type="Proteomes" id="UP000724584">
    <property type="component" value="Unassembled WGS sequence"/>
</dbReference>
<reference evidence="1 2" key="1">
    <citation type="journal article" date="2021" name="Nat. Commun.">
        <title>Genetic determinants of endophytism in the Arabidopsis root mycobiome.</title>
        <authorList>
            <person name="Mesny F."/>
            <person name="Miyauchi S."/>
            <person name="Thiergart T."/>
            <person name="Pickel B."/>
            <person name="Atanasova L."/>
            <person name="Karlsson M."/>
            <person name="Huettel B."/>
            <person name="Barry K.W."/>
            <person name="Haridas S."/>
            <person name="Chen C."/>
            <person name="Bauer D."/>
            <person name="Andreopoulos W."/>
            <person name="Pangilinan J."/>
            <person name="LaButti K."/>
            <person name="Riley R."/>
            <person name="Lipzen A."/>
            <person name="Clum A."/>
            <person name="Drula E."/>
            <person name="Henrissat B."/>
            <person name="Kohler A."/>
            <person name="Grigoriev I.V."/>
            <person name="Martin F.M."/>
            <person name="Hacquard S."/>
        </authorList>
    </citation>
    <scope>NUCLEOTIDE SEQUENCE [LARGE SCALE GENOMIC DNA]</scope>
    <source>
        <strain evidence="1 2">MPI-SDFR-AT-0079</strain>
    </source>
</reference>
<proteinExistence type="predicted"/>